<dbReference type="SMART" id="SM00487">
    <property type="entry name" value="DEXDc"/>
    <property type="match status" value="1"/>
</dbReference>
<reference evidence="12 13" key="1">
    <citation type="submission" date="2018-01" db="EMBL/GenBank/DDBJ databases">
        <title>Draft genome sequence of Sphaerisporangium sp. 7K107.</title>
        <authorList>
            <person name="Sahin N."/>
            <person name="Saygin H."/>
            <person name="Ay H."/>
        </authorList>
    </citation>
    <scope>NUCLEOTIDE SEQUENCE [LARGE SCALE GENOMIC DNA]</scope>
    <source>
        <strain evidence="12 13">7K107</strain>
    </source>
</reference>
<organism evidence="12 13">
    <name type="scientific">Spongiactinospora gelatinilytica</name>
    <dbReference type="NCBI Taxonomy" id="2666298"/>
    <lineage>
        <taxon>Bacteria</taxon>
        <taxon>Bacillati</taxon>
        <taxon>Actinomycetota</taxon>
        <taxon>Actinomycetes</taxon>
        <taxon>Streptosporangiales</taxon>
        <taxon>Streptosporangiaceae</taxon>
        <taxon>Spongiactinospora</taxon>
    </lineage>
</organism>
<name>A0A2W2G0B9_9ACTN</name>
<dbReference type="PROSITE" id="PS51643">
    <property type="entry name" value="HD_CAS3"/>
    <property type="match status" value="1"/>
</dbReference>
<evidence type="ECO:0000256" key="5">
    <source>
        <dbReference type="ARBA" id="ARBA00022741"/>
    </source>
</evidence>
<evidence type="ECO:0000256" key="9">
    <source>
        <dbReference type="ARBA" id="ARBA00023118"/>
    </source>
</evidence>
<dbReference type="InterPro" id="IPR014001">
    <property type="entry name" value="Helicase_ATP-bd"/>
</dbReference>
<dbReference type="InterPro" id="IPR050547">
    <property type="entry name" value="DEAD_box_RNA_helicases"/>
</dbReference>
<evidence type="ECO:0000256" key="6">
    <source>
        <dbReference type="ARBA" id="ARBA00022801"/>
    </source>
</evidence>
<proteinExistence type="inferred from homology"/>
<dbReference type="SMART" id="SM00490">
    <property type="entry name" value="HELICc"/>
    <property type="match status" value="1"/>
</dbReference>
<accession>A0A2W2G0B9</accession>
<dbReference type="GO" id="GO:0003723">
    <property type="term" value="F:RNA binding"/>
    <property type="evidence" value="ECO:0007669"/>
    <property type="project" value="TreeGrafter"/>
</dbReference>
<evidence type="ECO:0000259" key="11">
    <source>
        <dbReference type="PROSITE" id="PS51643"/>
    </source>
</evidence>
<dbReference type="GO" id="GO:0016787">
    <property type="term" value="F:hydrolase activity"/>
    <property type="evidence" value="ECO:0007669"/>
    <property type="project" value="UniProtKB-KW"/>
</dbReference>
<dbReference type="InterPro" id="IPR001650">
    <property type="entry name" value="Helicase_C-like"/>
</dbReference>
<evidence type="ECO:0000313" key="12">
    <source>
        <dbReference type="EMBL" id="PZG41393.1"/>
    </source>
</evidence>
<dbReference type="CDD" id="cd09641">
    <property type="entry name" value="Cas3''_I"/>
    <property type="match status" value="1"/>
</dbReference>
<dbReference type="RefSeq" id="WP_111169219.1">
    <property type="nucleotide sequence ID" value="NZ_POUA01000174.1"/>
</dbReference>
<dbReference type="NCBIfam" id="TIGR01587">
    <property type="entry name" value="cas3_core"/>
    <property type="match status" value="1"/>
</dbReference>
<gene>
    <name evidence="12" type="ORF">C1I98_21405</name>
</gene>
<feature type="region of interest" description="Disordered" evidence="10">
    <location>
        <begin position="757"/>
        <end position="780"/>
    </location>
</feature>
<keyword evidence="6" id="KW-0378">Hydrolase</keyword>
<comment type="similarity">
    <text evidence="2">In the central section; belongs to the CRISPR-associated helicase Cas3 family.</text>
</comment>
<dbReference type="InterPro" id="IPR011545">
    <property type="entry name" value="DEAD/DEAH_box_helicase_dom"/>
</dbReference>
<dbReference type="AlphaFoldDB" id="A0A2W2G0B9"/>
<dbReference type="GO" id="GO:0004518">
    <property type="term" value="F:nuclease activity"/>
    <property type="evidence" value="ECO:0007669"/>
    <property type="project" value="UniProtKB-KW"/>
</dbReference>
<keyword evidence="4" id="KW-0479">Metal-binding</keyword>
<dbReference type="EMBL" id="POUA01000174">
    <property type="protein sequence ID" value="PZG41393.1"/>
    <property type="molecule type" value="Genomic_DNA"/>
</dbReference>
<evidence type="ECO:0000256" key="8">
    <source>
        <dbReference type="ARBA" id="ARBA00022840"/>
    </source>
</evidence>
<dbReference type="CDD" id="cd17930">
    <property type="entry name" value="DEXHc_cas3"/>
    <property type="match status" value="1"/>
</dbReference>
<dbReference type="GO" id="GO:0003724">
    <property type="term" value="F:RNA helicase activity"/>
    <property type="evidence" value="ECO:0007669"/>
    <property type="project" value="TreeGrafter"/>
</dbReference>
<dbReference type="NCBIfam" id="TIGR01596">
    <property type="entry name" value="cas3_HD"/>
    <property type="match status" value="1"/>
</dbReference>
<dbReference type="Gene3D" id="3.40.50.300">
    <property type="entry name" value="P-loop containing nucleotide triphosphate hydrolases"/>
    <property type="match status" value="2"/>
</dbReference>
<feature type="compositionally biased region" description="Basic and acidic residues" evidence="10">
    <location>
        <begin position="771"/>
        <end position="780"/>
    </location>
</feature>
<dbReference type="InterPro" id="IPR054712">
    <property type="entry name" value="Cas3-like_dom"/>
</dbReference>
<dbReference type="Gene3D" id="1.10.3210.30">
    <property type="match status" value="1"/>
</dbReference>
<feature type="domain" description="HD Cas3-type" evidence="11">
    <location>
        <begin position="13"/>
        <end position="217"/>
    </location>
</feature>
<protein>
    <submittedName>
        <fullName evidence="12">CRISPR-associated protein Cas3</fullName>
    </submittedName>
</protein>
<evidence type="ECO:0000256" key="2">
    <source>
        <dbReference type="ARBA" id="ARBA00009046"/>
    </source>
</evidence>
<keyword evidence="9" id="KW-0051">Antiviral defense</keyword>
<dbReference type="Pfam" id="PF22590">
    <property type="entry name" value="Cas3-like_C_2"/>
    <property type="match status" value="1"/>
</dbReference>
<keyword evidence="13" id="KW-1185">Reference proteome</keyword>
<keyword evidence="3" id="KW-0540">Nuclease</keyword>
<evidence type="ECO:0000256" key="10">
    <source>
        <dbReference type="SAM" id="MobiDB-lite"/>
    </source>
</evidence>
<comment type="caution">
    <text evidence="12">The sequence shown here is derived from an EMBL/GenBank/DDBJ whole genome shotgun (WGS) entry which is preliminary data.</text>
</comment>
<evidence type="ECO:0000256" key="3">
    <source>
        <dbReference type="ARBA" id="ARBA00022722"/>
    </source>
</evidence>
<keyword evidence="7" id="KW-0347">Helicase</keyword>
<keyword evidence="5" id="KW-0547">Nucleotide-binding</keyword>
<sequence length="780" mass="85338">MRAHSLAAWAKAAGGRYHPLVCHVLDTAAVAERLIGKLLGPQCFAELRAGFEPLGNPDGWIATLCGLHDLGKYSPAFQGLKADLAADHFPERAAADVKAVRKPAGLKQRVDTPHGLLTAMHLKDMLLRWGATQETAEIIAVALGGHHGYFPDGSALRQARREINHHGGPAWEGWRDSFVKDIVTLRGLPLDAAWEKVHMSAAAAVGFAALASVSDWIASNTGDFPYADAPDPATYANETQRLATEAVRNLELHPWTPPTTFAELFPADSPRPVQVLVEHITADRDEPALIIIEAPTGEGKSKAGLQAAAALVHRLNLIGAYVAMPTQATSNQMLTEVQDLQKRLGDNRTIVQLIHSAANEYPTDVGRDDPDDSDVQAQKWFTRKKSLLTPLGVGTVDQAMKGAIRSGHFFVRLAALSGKVVVIDEVHAYDTYMSTILDRLLTWLGRLGTSVVMLSATLPASRREELIRAWQSGLLRSLPRETPAPEPHLGYPRVTVAGKASVMSLDTGLSDLNAGRKIRLAHVPDEDIADWALDRAADSGCVAIVHNLVRRAEATYTTLEKRIAALPPHERPRLIAINGPMPTGERKAVEADLRAFFGKNGTRPRAIVVATQVLEHGLDLDFDAMLSDLSPIDRLIQRAGRLHRFSRRGEPVLAIAGVEDTDAGPRFPAYLDRIYAPMTLMRTWALLRERTALEPAVEVTELIDAVYGPDEAIPCPAKWEESWRTAAEKLTRERQKNERDGRVMYLPHPIAVTHLGELTRHGKSARQTRQQKGEKRGGVS</sequence>
<dbReference type="GO" id="GO:0051607">
    <property type="term" value="P:defense response to virus"/>
    <property type="evidence" value="ECO:0007669"/>
    <property type="project" value="UniProtKB-KW"/>
</dbReference>
<dbReference type="PANTHER" id="PTHR47963:SF9">
    <property type="entry name" value="CRISPR-ASSOCIATED ENDONUCLEASE_HELICASE CAS3"/>
    <property type="match status" value="1"/>
</dbReference>
<evidence type="ECO:0000313" key="13">
    <source>
        <dbReference type="Proteomes" id="UP000248544"/>
    </source>
</evidence>
<dbReference type="SUPFAM" id="SSF52540">
    <property type="entry name" value="P-loop containing nucleoside triphosphate hydrolases"/>
    <property type="match status" value="1"/>
</dbReference>
<comment type="similarity">
    <text evidence="1">In the N-terminal section; belongs to the CRISPR-associated nuclease Cas3-HD family.</text>
</comment>
<dbReference type="GO" id="GO:0046872">
    <property type="term" value="F:metal ion binding"/>
    <property type="evidence" value="ECO:0007669"/>
    <property type="project" value="UniProtKB-KW"/>
</dbReference>
<dbReference type="InterPro" id="IPR006474">
    <property type="entry name" value="Helicase_Cas3_CRISPR-ass_core"/>
</dbReference>
<dbReference type="InterPro" id="IPR038257">
    <property type="entry name" value="CRISPR-assoc_Cas3_HD_sf"/>
</dbReference>
<evidence type="ECO:0000256" key="4">
    <source>
        <dbReference type="ARBA" id="ARBA00022723"/>
    </source>
</evidence>
<dbReference type="PANTHER" id="PTHR47963">
    <property type="entry name" value="DEAD-BOX ATP-DEPENDENT RNA HELICASE 47, MITOCHONDRIAL"/>
    <property type="match status" value="1"/>
</dbReference>
<evidence type="ECO:0000256" key="1">
    <source>
        <dbReference type="ARBA" id="ARBA00006847"/>
    </source>
</evidence>
<dbReference type="InterPro" id="IPR027417">
    <property type="entry name" value="P-loop_NTPase"/>
</dbReference>
<keyword evidence="8" id="KW-0067">ATP-binding</keyword>
<dbReference type="Pfam" id="PF00270">
    <property type="entry name" value="DEAD"/>
    <property type="match status" value="1"/>
</dbReference>
<dbReference type="Pfam" id="PF18019">
    <property type="entry name" value="Cas3_HD"/>
    <property type="match status" value="1"/>
</dbReference>
<dbReference type="InterPro" id="IPR006483">
    <property type="entry name" value="CRISPR-assoc_Cas3_HD"/>
</dbReference>
<evidence type="ECO:0000256" key="7">
    <source>
        <dbReference type="ARBA" id="ARBA00022806"/>
    </source>
</evidence>
<dbReference type="Proteomes" id="UP000248544">
    <property type="component" value="Unassembled WGS sequence"/>
</dbReference>
<dbReference type="GO" id="GO:0005524">
    <property type="term" value="F:ATP binding"/>
    <property type="evidence" value="ECO:0007669"/>
    <property type="project" value="UniProtKB-KW"/>
</dbReference>